<reference evidence="6" key="1">
    <citation type="journal article" date="2019" name="Int. J. Syst. Evol. Microbiol.">
        <title>The Global Catalogue of Microorganisms (GCM) 10K type strain sequencing project: providing services to taxonomists for standard genome sequencing and annotation.</title>
        <authorList>
            <consortium name="The Broad Institute Genomics Platform"/>
            <consortium name="The Broad Institute Genome Sequencing Center for Infectious Disease"/>
            <person name="Wu L."/>
            <person name="Ma J."/>
        </authorList>
    </citation>
    <scope>NUCLEOTIDE SEQUENCE [LARGE SCALE GENOMIC DNA]</scope>
    <source>
        <strain evidence="6">CCTCC AB 2013263</strain>
    </source>
</reference>
<evidence type="ECO:0000256" key="2">
    <source>
        <dbReference type="SAM" id="MobiDB-lite"/>
    </source>
</evidence>
<dbReference type="InterPro" id="IPR011250">
    <property type="entry name" value="OMP/PagP_B-barrel"/>
</dbReference>
<dbReference type="InterPro" id="IPR008160">
    <property type="entry name" value="Collagen"/>
</dbReference>
<dbReference type="Proteomes" id="UP001595748">
    <property type="component" value="Unassembled WGS sequence"/>
</dbReference>
<keyword evidence="3" id="KW-0732">Signal</keyword>
<dbReference type="PANTHER" id="PTHR24637:SF428">
    <property type="entry name" value="SCAVENGER RECEPTOR CLASS A MEMBER 3"/>
    <property type="match status" value="1"/>
</dbReference>
<dbReference type="EMBL" id="JBHRZF010000141">
    <property type="protein sequence ID" value="MFC3861382.1"/>
    <property type="molecule type" value="Genomic_DNA"/>
</dbReference>
<dbReference type="PANTHER" id="PTHR24637">
    <property type="entry name" value="COLLAGEN"/>
    <property type="match status" value="1"/>
</dbReference>
<name>A0ABV8A6S3_9DEIO</name>
<protein>
    <submittedName>
        <fullName evidence="5">Collagen-like protein</fullName>
    </submittedName>
</protein>
<proteinExistence type="predicted"/>
<dbReference type="Gene3D" id="2.40.128.130">
    <property type="entry name" value="Autotransporter beta-domain"/>
    <property type="match status" value="1"/>
</dbReference>
<dbReference type="Pfam" id="PF01391">
    <property type="entry name" value="Collagen"/>
    <property type="match status" value="1"/>
</dbReference>
<dbReference type="SUPFAM" id="SSF56925">
    <property type="entry name" value="OMPA-like"/>
    <property type="match status" value="1"/>
</dbReference>
<dbReference type="RefSeq" id="WP_380078220.1">
    <property type="nucleotide sequence ID" value="NZ_JBHRZF010000141.1"/>
</dbReference>
<evidence type="ECO:0000313" key="5">
    <source>
        <dbReference type="EMBL" id="MFC3861382.1"/>
    </source>
</evidence>
<keyword evidence="6" id="KW-1185">Reference proteome</keyword>
<feature type="compositionally biased region" description="Low complexity" evidence="2">
    <location>
        <begin position="198"/>
        <end position="216"/>
    </location>
</feature>
<organism evidence="5 6">
    <name type="scientific">Deinococcus antarcticus</name>
    <dbReference type="NCBI Taxonomy" id="1298767"/>
    <lineage>
        <taxon>Bacteria</taxon>
        <taxon>Thermotogati</taxon>
        <taxon>Deinococcota</taxon>
        <taxon>Deinococci</taxon>
        <taxon>Deinococcales</taxon>
        <taxon>Deinococcaceae</taxon>
        <taxon>Deinococcus</taxon>
    </lineage>
</organism>
<feature type="chain" id="PRO_5045573463" evidence="3">
    <location>
        <begin position="19"/>
        <end position="365"/>
    </location>
</feature>
<evidence type="ECO:0000256" key="1">
    <source>
        <dbReference type="SAM" id="Coils"/>
    </source>
</evidence>
<dbReference type="InterPro" id="IPR001119">
    <property type="entry name" value="SLH_dom"/>
</dbReference>
<gene>
    <name evidence="5" type="ORF">ACFOPQ_11480</name>
</gene>
<evidence type="ECO:0000313" key="6">
    <source>
        <dbReference type="Proteomes" id="UP001595748"/>
    </source>
</evidence>
<sequence length="365" mass="36884">MKKTLTTLTFLMAGSAFAGGAVAPITTPATVAAPSAVVTVACTVGADAKAAIDLVVKKGLLPASYTTNFDWCKAVTRQEVAIILSRLLAQMPAQQTTFNPAELDVLRRGVQDAVAGLQEVRATQADQAKAIADLQTQLAALQEQLKNLPTASAGEAGATGPAGEQGPAGEAGPAGPAGPQGPAGAAGAVGPQGPAGPAGPAGAQGPAGPAGPQGIQGERGERGEAYVPPAAPFRNGNYVGLSAYAVTQSSVGYMVRVSAGNDQLINSFGVRITGDIPVRGTTPGTSASAAITYRATTGRIDGILGVGAGYNFRRAATFGELSIGVDYRLTDNIALYGEGRQHYYFNIGNPYPNISSIAAGLKFRF</sequence>
<feature type="domain" description="SLH" evidence="4">
    <location>
        <begin position="35"/>
        <end position="98"/>
    </location>
</feature>
<feature type="coiled-coil region" evidence="1">
    <location>
        <begin position="124"/>
        <end position="151"/>
    </location>
</feature>
<comment type="caution">
    <text evidence="5">The sequence shown here is derived from an EMBL/GenBank/DDBJ whole genome shotgun (WGS) entry which is preliminary data.</text>
</comment>
<evidence type="ECO:0000256" key="3">
    <source>
        <dbReference type="SAM" id="SignalP"/>
    </source>
</evidence>
<evidence type="ECO:0000259" key="4">
    <source>
        <dbReference type="PROSITE" id="PS51272"/>
    </source>
</evidence>
<feature type="region of interest" description="Disordered" evidence="2">
    <location>
        <begin position="152"/>
        <end position="228"/>
    </location>
</feature>
<keyword evidence="1" id="KW-0175">Coiled coil</keyword>
<feature type="signal peptide" evidence="3">
    <location>
        <begin position="1"/>
        <end position="18"/>
    </location>
</feature>
<feature type="compositionally biased region" description="Low complexity" evidence="2">
    <location>
        <begin position="153"/>
        <end position="174"/>
    </location>
</feature>
<dbReference type="InterPro" id="IPR036709">
    <property type="entry name" value="Autotransporte_beta_dom_sf"/>
</dbReference>
<dbReference type="PROSITE" id="PS51272">
    <property type="entry name" value="SLH"/>
    <property type="match status" value="1"/>
</dbReference>
<feature type="compositionally biased region" description="Low complexity" evidence="2">
    <location>
        <begin position="180"/>
        <end position="192"/>
    </location>
</feature>
<accession>A0ABV8A6S3</accession>